<reference evidence="9 10" key="1">
    <citation type="journal article" date="2020" name="Cell">
        <title>Large-Scale Comparative Analyses of Tick Genomes Elucidate Their Genetic Diversity and Vector Capacities.</title>
        <authorList>
            <consortium name="Tick Genome and Microbiome Consortium (TIGMIC)"/>
            <person name="Jia N."/>
            <person name="Wang J."/>
            <person name="Shi W."/>
            <person name="Du L."/>
            <person name="Sun Y."/>
            <person name="Zhan W."/>
            <person name="Jiang J.F."/>
            <person name="Wang Q."/>
            <person name="Zhang B."/>
            <person name="Ji P."/>
            <person name="Bell-Sakyi L."/>
            <person name="Cui X.M."/>
            <person name="Yuan T.T."/>
            <person name="Jiang B.G."/>
            <person name="Yang W.F."/>
            <person name="Lam T.T."/>
            <person name="Chang Q.C."/>
            <person name="Ding S.J."/>
            <person name="Wang X.J."/>
            <person name="Zhu J.G."/>
            <person name="Ruan X.D."/>
            <person name="Zhao L."/>
            <person name="Wei J.T."/>
            <person name="Ye R.Z."/>
            <person name="Que T.C."/>
            <person name="Du C.H."/>
            <person name="Zhou Y.H."/>
            <person name="Cheng J.X."/>
            <person name="Dai P.F."/>
            <person name="Guo W.B."/>
            <person name="Han X.H."/>
            <person name="Huang E.J."/>
            <person name="Li L.F."/>
            <person name="Wei W."/>
            <person name="Gao Y.C."/>
            <person name="Liu J.Z."/>
            <person name="Shao H.Z."/>
            <person name="Wang X."/>
            <person name="Wang C.C."/>
            <person name="Yang T.C."/>
            <person name="Huo Q.B."/>
            <person name="Li W."/>
            <person name="Chen H.Y."/>
            <person name="Chen S.E."/>
            <person name="Zhou L.G."/>
            <person name="Ni X.B."/>
            <person name="Tian J.H."/>
            <person name="Sheng Y."/>
            <person name="Liu T."/>
            <person name="Pan Y.S."/>
            <person name="Xia L.Y."/>
            <person name="Li J."/>
            <person name="Zhao F."/>
            <person name="Cao W.C."/>
        </authorList>
    </citation>
    <scope>NUCLEOTIDE SEQUENCE [LARGE SCALE GENOMIC DNA]</scope>
    <source>
        <strain evidence="9">HaeL-2018</strain>
    </source>
</reference>
<evidence type="ECO:0000313" key="10">
    <source>
        <dbReference type="Proteomes" id="UP000821853"/>
    </source>
</evidence>
<dbReference type="GO" id="GO:0003682">
    <property type="term" value="F:chromatin binding"/>
    <property type="evidence" value="ECO:0007669"/>
    <property type="project" value="TreeGrafter"/>
</dbReference>
<comment type="similarity">
    <text evidence="1">Belongs to the eukaryotic-type primase small subunit family.</text>
</comment>
<evidence type="ECO:0000313" key="9">
    <source>
        <dbReference type="EMBL" id="KAH9366843.1"/>
    </source>
</evidence>
<dbReference type="GO" id="GO:0005759">
    <property type="term" value="C:mitochondrial matrix"/>
    <property type="evidence" value="ECO:0007669"/>
    <property type="project" value="TreeGrafter"/>
</dbReference>
<dbReference type="PANTHER" id="PTHR31399:SF0">
    <property type="entry name" value="DNA-DIRECTED PRIMASE_POLYMERASE PROTEIN"/>
    <property type="match status" value="1"/>
</dbReference>
<accession>A0A9J6FVP6</accession>
<proteinExistence type="inferred from homology"/>
<dbReference type="Proteomes" id="UP000821853">
    <property type="component" value="Chromosome 2"/>
</dbReference>
<dbReference type="GO" id="GO:0006264">
    <property type="term" value="P:mitochondrial DNA replication"/>
    <property type="evidence" value="ECO:0007669"/>
    <property type="project" value="TreeGrafter"/>
</dbReference>
<dbReference type="OrthoDB" id="5988181at2759"/>
<dbReference type="AlphaFoldDB" id="A0A9J6FVP6"/>
<evidence type="ECO:0000256" key="1">
    <source>
        <dbReference type="ARBA" id="ARBA00009762"/>
    </source>
</evidence>
<organism evidence="9 10">
    <name type="scientific">Haemaphysalis longicornis</name>
    <name type="common">Bush tick</name>
    <dbReference type="NCBI Taxonomy" id="44386"/>
    <lineage>
        <taxon>Eukaryota</taxon>
        <taxon>Metazoa</taxon>
        <taxon>Ecdysozoa</taxon>
        <taxon>Arthropoda</taxon>
        <taxon>Chelicerata</taxon>
        <taxon>Arachnida</taxon>
        <taxon>Acari</taxon>
        <taxon>Parasitiformes</taxon>
        <taxon>Ixodida</taxon>
        <taxon>Ixodoidea</taxon>
        <taxon>Ixodidae</taxon>
        <taxon>Haemaphysalinae</taxon>
        <taxon>Haemaphysalis</taxon>
    </lineage>
</organism>
<evidence type="ECO:0000256" key="5">
    <source>
        <dbReference type="ARBA" id="ARBA00044677"/>
    </source>
</evidence>
<dbReference type="GO" id="GO:0031297">
    <property type="term" value="P:replication fork processing"/>
    <property type="evidence" value="ECO:0007669"/>
    <property type="project" value="TreeGrafter"/>
</dbReference>
<dbReference type="EMBL" id="JABSTR010000004">
    <property type="protein sequence ID" value="KAH9366843.1"/>
    <property type="molecule type" value="Genomic_DNA"/>
</dbReference>
<gene>
    <name evidence="9" type="ORF">HPB48_021689</name>
</gene>
<dbReference type="OMA" id="HCFQKCF"/>
<feature type="region of interest" description="Disordered" evidence="8">
    <location>
        <begin position="1"/>
        <end position="26"/>
    </location>
</feature>
<evidence type="ECO:0000256" key="3">
    <source>
        <dbReference type="ARBA" id="ARBA00022932"/>
    </source>
</evidence>
<dbReference type="GO" id="GO:0009411">
    <property type="term" value="P:response to UV"/>
    <property type="evidence" value="ECO:0007669"/>
    <property type="project" value="TreeGrafter"/>
</dbReference>
<dbReference type="GO" id="GO:0042276">
    <property type="term" value="P:error-prone translesion synthesis"/>
    <property type="evidence" value="ECO:0007669"/>
    <property type="project" value="InterPro"/>
</dbReference>
<dbReference type="EC" id="2.7.7.102" evidence="6"/>
<keyword evidence="10" id="KW-1185">Reference proteome</keyword>
<dbReference type="GO" id="GO:0005634">
    <property type="term" value="C:nucleus"/>
    <property type="evidence" value="ECO:0007669"/>
    <property type="project" value="TreeGrafter"/>
</dbReference>
<keyword evidence="3" id="KW-0808">Transferase</keyword>
<dbReference type="GO" id="GO:0003887">
    <property type="term" value="F:DNA-directed DNA polymerase activity"/>
    <property type="evidence" value="ECO:0007669"/>
    <property type="project" value="UniProtKB-KW"/>
</dbReference>
<feature type="compositionally biased region" description="Polar residues" evidence="8">
    <location>
        <begin position="338"/>
        <end position="348"/>
    </location>
</feature>
<keyword evidence="3" id="KW-0548">Nucleotidyltransferase</keyword>
<comment type="catalytic activity">
    <reaction evidence="5">
        <text>ssDNA + n NTP = ssDNA/pppN(pN)n-1 hybrid + (n-1) diphosphate.</text>
        <dbReference type="EC" id="2.7.7.102"/>
    </reaction>
</comment>
<evidence type="ECO:0000256" key="4">
    <source>
        <dbReference type="ARBA" id="ARBA00026139"/>
    </source>
</evidence>
<protein>
    <recommendedName>
        <fullName evidence="4">DNA-directed primase/polymerase protein</fullName>
        <ecNumber evidence="6">2.7.7.102</ecNumber>
        <ecNumber evidence="2">2.7.7.7</ecNumber>
    </recommendedName>
</protein>
<evidence type="ECO:0000256" key="8">
    <source>
        <dbReference type="SAM" id="MobiDB-lite"/>
    </source>
</evidence>
<dbReference type="InterPro" id="IPR044917">
    <property type="entry name" value="PRIMPOL"/>
</dbReference>
<dbReference type="EC" id="2.7.7.7" evidence="2"/>
<comment type="catalytic activity">
    <reaction evidence="7">
        <text>DNA(n) + a 2'-deoxyribonucleoside 5'-triphosphate = DNA(n+1) + diphosphate</text>
        <dbReference type="Rhea" id="RHEA:22508"/>
        <dbReference type="Rhea" id="RHEA-COMP:17339"/>
        <dbReference type="Rhea" id="RHEA-COMP:17340"/>
        <dbReference type="ChEBI" id="CHEBI:33019"/>
        <dbReference type="ChEBI" id="CHEBI:61560"/>
        <dbReference type="ChEBI" id="CHEBI:173112"/>
        <dbReference type="EC" id="2.7.7.7"/>
    </reaction>
    <physiologicalReaction direction="left-to-right" evidence="7">
        <dbReference type="Rhea" id="RHEA:22509"/>
    </physiologicalReaction>
</comment>
<dbReference type="PANTHER" id="PTHR31399">
    <property type="entry name" value="DNA-DIRECTED PRIMASE / POLYMERASE PROTEIN"/>
    <property type="match status" value="1"/>
</dbReference>
<evidence type="ECO:0000256" key="2">
    <source>
        <dbReference type="ARBA" id="ARBA00012417"/>
    </source>
</evidence>
<dbReference type="VEuPathDB" id="VectorBase:HLOH_063758"/>
<feature type="region of interest" description="Disordered" evidence="8">
    <location>
        <begin position="329"/>
        <end position="348"/>
    </location>
</feature>
<dbReference type="Pfam" id="PF03121">
    <property type="entry name" value="Herpes_UL52"/>
    <property type="match status" value="1"/>
</dbReference>
<evidence type="ECO:0000256" key="6">
    <source>
        <dbReference type="ARBA" id="ARBA00044768"/>
    </source>
</evidence>
<keyword evidence="3" id="KW-0239">DNA-directed DNA polymerase</keyword>
<comment type="caution">
    <text evidence="9">The sequence shown here is derived from an EMBL/GenBank/DDBJ whole genome shotgun (WGS) entry which is preliminary data.</text>
</comment>
<sequence>MCTDENSLEEPSTPKPKKISQFYGENHKRSPLVERVEKASKKLCQEPPKINFRATLLGPTAVWKIFPVQVEALTFARTLDDDVRVFSYELRDSDVPGKRAYLVAHPLHLWNVLQMKKPSDRCMYEVIAEDDPCKLYFDLEFERKYNPGRDGVAMVDEMIRVVCEEWEELFGDPCGRDNVLWLDSSTDKKFSCHLILQKTRMFRDNREAGAFVRIVCEKMKNAAVAAEAAKKVSALSATRAARGNPLVRNRNGKEVLFCDEAVYTRNRNFRLFHCTKLNKDTPLVLSENDRYVRSLGKPYGDKDIFLDSLVTWPPEPRVRVPGPLLQLTTGDGRKRTAVSGTSKQNGVKSTASSAYPEIDNFIRGVISPRGTIRQVSHFVDTDTLVYDVLGYRYCENIGREHRSNGIMFVVDVNNGTYYQKCYDPDCRAVAFRSMARPVPPECLPSFWLLQISDDVLSGSDTVSPDVVGDEHQSSDAS</sequence>
<evidence type="ECO:0000256" key="7">
    <source>
        <dbReference type="ARBA" id="ARBA00047303"/>
    </source>
</evidence>
<name>A0A9J6FVP6_HAELO</name>